<comment type="caution">
    <text evidence="2">The sequence shown here is derived from an EMBL/GenBank/DDBJ whole genome shotgun (WGS) entry which is preliminary data.</text>
</comment>
<evidence type="ECO:0000313" key="2">
    <source>
        <dbReference type="EMBL" id="GFH56082.1"/>
    </source>
</evidence>
<name>A0AAD3D1E7_9STRA</name>
<evidence type="ECO:0000313" key="3">
    <source>
        <dbReference type="Proteomes" id="UP001054902"/>
    </source>
</evidence>
<feature type="region of interest" description="Disordered" evidence="1">
    <location>
        <begin position="89"/>
        <end position="118"/>
    </location>
</feature>
<dbReference type="AlphaFoldDB" id="A0AAD3D1E7"/>
<accession>A0AAD3D1E7</accession>
<sequence>MIACMSMIKLPSLSIPSISFESFTTDERSAFMKQWNDKSVAATRPSLFSSTFDEEDVPDNHSQLAKDAADILKTPRSGTNEKEFQPTIANIPPRHQTPKRRRSCEVSAKPVDSSPTNPYLTPNVQAMNQKCSSPKVLPSAPKKQREVISSLSSFEIQELAMPQLPIKSNDERDDEQVLQEHDQRLKSLYKKFAQRRNTRFENIREDDEEAFQTELSFVVSPVVRPRPIRIRHVEEGHELLFLPDLMQ</sequence>
<evidence type="ECO:0000256" key="1">
    <source>
        <dbReference type="SAM" id="MobiDB-lite"/>
    </source>
</evidence>
<protein>
    <submittedName>
        <fullName evidence="2">Uncharacterized protein</fullName>
    </submittedName>
</protein>
<keyword evidence="3" id="KW-1185">Reference proteome</keyword>
<dbReference type="Proteomes" id="UP001054902">
    <property type="component" value="Unassembled WGS sequence"/>
</dbReference>
<dbReference type="EMBL" id="BLLK01000051">
    <property type="protein sequence ID" value="GFH56082.1"/>
    <property type="molecule type" value="Genomic_DNA"/>
</dbReference>
<organism evidence="2 3">
    <name type="scientific">Chaetoceros tenuissimus</name>
    <dbReference type="NCBI Taxonomy" id="426638"/>
    <lineage>
        <taxon>Eukaryota</taxon>
        <taxon>Sar</taxon>
        <taxon>Stramenopiles</taxon>
        <taxon>Ochrophyta</taxon>
        <taxon>Bacillariophyta</taxon>
        <taxon>Coscinodiscophyceae</taxon>
        <taxon>Chaetocerotophycidae</taxon>
        <taxon>Chaetocerotales</taxon>
        <taxon>Chaetocerotaceae</taxon>
        <taxon>Chaetoceros</taxon>
    </lineage>
</organism>
<proteinExistence type="predicted"/>
<reference evidence="2 3" key="1">
    <citation type="journal article" date="2021" name="Sci. Rep.">
        <title>The genome of the diatom Chaetoceros tenuissimus carries an ancient integrated fragment of an extant virus.</title>
        <authorList>
            <person name="Hongo Y."/>
            <person name="Kimura K."/>
            <person name="Takaki Y."/>
            <person name="Yoshida Y."/>
            <person name="Baba S."/>
            <person name="Kobayashi G."/>
            <person name="Nagasaki K."/>
            <person name="Hano T."/>
            <person name="Tomaru Y."/>
        </authorList>
    </citation>
    <scope>NUCLEOTIDE SEQUENCE [LARGE SCALE GENOMIC DNA]</scope>
    <source>
        <strain evidence="2 3">NIES-3715</strain>
    </source>
</reference>
<gene>
    <name evidence="2" type="ORF">CTEN210_12558</name>
</gene>